<dbReference type="Proteomes" id="UP001189429">
    <property type="component" value="Unassembled WGS sequence"/>
</dbReference>
<dbReference type="Pfam" id="PF00400">
    <property type="entry name" value="WD40"/>
    <property type="match status" value="6"/>
</dbReference>
<name>A0ABN9UIM3_9DINO</name>
<dbReference type="PANTHER" id="PTHR19879">
    <property type="entry name" value="TRANSCRIPTION INITIATION FACTOR TFIID"/>
    <property type="match status" value="1"/>
</dbReference>
<gene>
    <name evidence="2" type="ORF">PCOR1329_LOCUS48854</name>
</gene>
<dbReference type="InterPro" id="IPR001680">
    <property type="entry name" value="WD40_rpt"/>
</dbReference>
<feature type="repeat" description="WD" evidence="1">
    <location>
        <begin position="117"/>
        <end position="158"/>
    </location>
</feature>
<dbReference type="InterPro" id="IPR015943">
    <property type="entry name" value="WD40/YVTN_repeat-like_dom_sf"/>
</dbReference>
<protein>
    <submittedName>
        <fullName evidence="2">Uncharacterized protein</fullName>
    </submittedName>
</protein>
<dbReference type="PROSITE" id="PS50294">
    <property type="entry name" value="WD_REPEATS_REGION"/>
    <property type="match status" value="3"/>
</dbReference>
<keyword evidence="1" id="KW-0853">WD repeat</keyword>
<evidence type="ECO:0000313" key="2">
    <source>
        <dbReference type="EMBL" id="CAK0859517.1"/>
    </source>
</evidence>
<organism evidence="2 3">
    <name type="scientific">Prorocentrum cordatum</name>
    <dbReference type="NCBI Taxonomy" id="2364126"/>
    <lineage>
        <taxon>Eukaryota</taxon>
        <taxon>Sar</taxon>
        <taxon>Alveolata</taxon>
        <taxon>Dinophyceae</taxon>
        <taxon>Prorocentrales</taxon>
        <taxon>Prorocentraceae</taxon>
        <taxon>Prorocentrum</taxon>
    </lineage>
</organism>
<feature type="repeat" description="WD" evidence="1">
    <location>
        <begin position="159"/>
        <end position="200"/>
    </location>
</feature>
<reference evidence="2" key="1">
    <citation type="submission" date="2023-10" db="EMBL/GenBank/DDBJ databases">
        <authorList>
            <person name="Chen Y."/>
            <person name="Shah S."/>
            <person name="Dougan E. K."/>
            <person name="Thang M."/>
            <person name="Chan C."/>
        </authorList>
    </citation>
    <scope>NUCLEOTIDE SEQUENCE [LARGE SCALE GENOMIC DNA]</scope>
</reference>
<feature type="repeat" description="WD" evidence="1">
    <location>
        <begin position="244"/>
        <end position="285"/>
    </location>
</feature>
<dbReference type="PROSITE" id="PS50082">
    <property type="entry name" value="WD_REPEATS_2"/>
    <property type="match status" value="4"/>
</dbReference>
<proteinExistence type="predicted"/>
<keyword evidence="3" id="KW-1185">Reference proteome</keyword>
<feature type="repeat" description="WD" evidence="1">
    <location>
        <begin position="202"/>
        <end position="243"/>
    </location>
</feature>
<dbReference type="EMBL" id="CAUYUJ010015910">
    <property type="protein sequence ID" value="CAK0859517.1"/>
    <property type="molecule type" value="Genomic_DNA"/>
</dbReference>
<evidence type="ECO:0000256" key="1">
    <source>
        <dbReference type="PROSITE-ProRule" id="PRU00221"/>
    </source>
</evidence>
<accession>A0ABN9UIM3</accession>
<dbReference type="SUPFAM" id="SSF50978">
    <property type="entry name" value="WD40 repeat-like"/>
    <property type="match status" value="1"/>
</dbReference>
<comment type="caution">
    <text evidence="2">The sequence shown here is derived from an EMBL/GenBank/DDBJ whole genome shotgun (WGS) entry which is preliminary data.</text>
</comment>
<dbReference type="CDD" id="cd00200">
    <property type="entry name" value="WD40"/>
    <property type="match status" value="1"/>
</dbReference>
<dbReference type="SMART" id="SM00320">
    <property type="entry name" value="WD40"/>
    <property type="match status" value="6"/>
</dbReference>
<sequence length="354" mass="37933">MGQRSSGRPAGSACTPCSAARARALASSCMRAWRGPLRRFSPDGRRVLTTTYPLAAGAGPGRAKVWSATSGQCLLTFSHDDWIGCAVFSADGQAVLTQSSGTVKVWSATSGECMQTLRGHQNSFEFAIFSPNGQWVLTSLDDHTAKVWSVTSGECLQTLRGHEELIYSAVFSPNGQRVLTTAFDNAVKAWSATSGECLRTFVSQQEIMVDVLVSSSDGQWVLTASADQTAKVWSAFSGECLRTLEGYQGELVDAVFSPDGKQILTVSLDGTSNVWSRRKTRKRRKTAASREGPCALEGHKDRAVSAVFSPDGQHVVTFSPLISDNDSVAKVWSADSGECLHTLEGAGRFACFAP</sequence>
<evidence type="ECO:0000313" key="3">
    <source>
        <dbReference type="Proteomes" id="UP001189429"/>
    </source>
</evidence>
<dbReference type="InterPro" id="IPR036322">
    <property type="entry name" value="WD40_repeat_dom_sf"/>
</dbReference>
<dbReference type="PANTHER" id="PTHR19879:SF9">
    <property type="entry name" value="TRANSCRIPTION INITIATION FACTOR TFIID SUBUNIT 5"/>
    <property type="match status" value="1"/>
</dbReference>
<dbReference type="Gene3D" id="2.130.10.10">
    <property type="entry name" value="YVTN repeat-like/Quinoprotein amine dehydrogenase"/>
    <property type="match status" value="3"/>
</dbReference>